<feature type="signal peptide" evidence="2">
    <location>
        <begin position="1"/>
        <end position="18"/>
    </location>
</feature>
<name>A0A5N6TS85_ASPAV</name>
<keyword evidence="4" id="KW-1185">Reference proteome</keyword>
<sequence>MKVFTIISALFFATFAVAGTVNGRQNGVGQGEPDNLNEQDKHFKRQSRVCVQPHSKNPSKRLIRADRYAADSVKRDKTLPIADIGLGSPQRSRDNSRDSRQATRALV</sequence>
<keyword evidence="2" id="KW-0732">Signal</keyword>
<proteinExistence type="predicted"/>
<protein>
    <submittedName>
        <fullName evidence="3">Uncharacterized protein</fullName>
    </submittedName>
</protein>
<feature type="region of interest" description="Disordered" evidence="1">
    <location>
        <begin position="81"/>
        <end position="107"/>
    </location>
</feature>
<gene>
    <name evidence="3" type="ORF">BDV25DRAFT_141047</name>
</gene>
<feature type="chain" id="PRO_5024859985" evidence="2">
    <location>
        <begin position="19"/>
        <end position="107"/>
    </location>
</feature>
<dbReference type="EMBL" id="ML742131">
    <property type="protein sequence ID" value="KAE8149218.1"/>
    <property type="molecule type" value="Genomic_DNA"/>
</dbReference>
<feature type="region of interest" description="Disordered" evidence="1">
    <location>
        <begin position="22"/>
        <end position="64"/>
    </location>
</feature>
<reference evidence="3 4" key="1">
    <citation type="submission" date="2019-04" db="EMBL/GenBank/DDBJ databases">
        <title>Friends and foes A comparative genomics study of 23 Aspergillus species from section Flavi.</title>
        <authorList>
            <consortium name="DOE Joint Genome Institute"/>
            <person name="Kjaerbolling I."/>
            <person name="Vesth T."/>
            <person name="Frisvad J.C."/>
            <person name="Nybo J.L."/>
            <person name="Theobald S."/>
            <person name="Kildgaard S."/>
            <person name="Isbrandt T."/>
            <person name="Kuo A."/>
            <person name="Sato A."/>
            <person name="Lyhne E.K."/>
            <person name="Kogle M.E."/>
            <person name="Wiebenga A."/>
            <person name="Kun R.S."/>
            <person name="Lubbers R.J."/>
            <person name="Makela M.R."/>
            <person name="Barry K."/>
            <person name="Chovatia M."/>
            <person name="Clum A."/>
            <person name="Daum C."/>
            <person name="Haridas S."/>
            <person name="He G."/>
            <person name="LaButti K."/>
            <person name="Lipzen A."/>
            <person name="Mondo S."/>
            <person name="Riley R."/>
            <person name="Salamov A."/>
            <person name="Simmons B.A."/>
            <person name="Magnuson J.K."/>
            <person name="Henrissat B."/>
            <person name="Mortensen U.H."/>
            <person name="Larsen T.O."/>
            <person name="Devries R.P."/>
            <person name="Grigoriev I.V."/>
            <person name="Machida M."/>
            <person name="Baker S.E."/>
            <person name="Andersen M.R."/>
        </authorList>
    </citation>
    <scope>NUCLEOTIDE SEQUENCE [LARGE SCALE GENOMIC DNA]</scope>
    <source>
        <strain evidence="3 4">IBT 18842</strain>
    </source>
</reference>
<accession>A0A5N6TS85</accession>
<dbReference type="Proteomes" id="UP000325780">
    <property type="component" value="Unassembled WGS sequence"/>
</dbReference>
<feature type="compositionally biased region" description="Basic and acidic residues" evidence="1">
    <location>
        <begin position="91"/>
        <end position="101"/>
    </location>
</feature>
<evidence type="ECO:0000313" key="4">
    <source>
        <dbReference type="Proteomes" id="UP000325780"/>
    </source>
</evidence>
<organism evidence="3 4">
    <name type="scientific">Aspergillus avenaceus</name>
    <dbReference type="NCBI Taxonomy" id="36643"/>
    <lineage>
        <taxon>Eukaryota</taxon>
        <taxon>Fungi</taxon>
        <taxon>Dikarya</taxon>
        <taxon>Ascomycota</taxon>
        <taxon>Pezizomycotina</taxon>
        <taxon>Eurotiomycetes</taxon>
        <taxon>Eurotiomycetidae</taxon>
        <taxon>Eurotiales</taxon>
        <taxon>Aspergillaceae</taxon>
        <taxon>Aspergillus</taxon>
        <taxon>Aspergillus subgen. Circumdati</taxon>
    </lineage>
</organism>
<evidence type="ECO:0000256" key="1">
    <source>
        <dbReference type="SAM" id="MobiDB-lite"/>
    </source>
</evidence>
<dbReference type="AlphaFoldDB" id="A0A5N6TS85"/>
<evidence type="ECO:0000256" key="2">
    <source>
        <dbReference type="SAM" id="SignalP"/>
    </source>
</evidence>
<evidence type="ECO:0000313" key="3">
    <source>
        <dbReference type="EMBL" id="KAE8149218.1"/>
    </source>
</evidence>